<evidence type="ECO:0000313" key="1">
    <source>
        <dbReference type="Proteomes" id="UP000887576"/>
    </source>
</evidence>
<reference evidence="2" key="1">
    <citation type="submission" date="2022-11" db="UniProtKB">
        <authorList>
            <consortium name="WormBaseParasite"/>
        </authorList>
    </citation>
    <scope>IDENTIFICATION</scope>
</reference>
<evidence type="ECO:0000313" key="2">
    <source>
        <dbReference type="WBParaSite" id="JU765_v2.g2851.t1"/>
    </source>
</evidence>
<dbReference type="Proteomes" id="UP000887576">
    <property type="component" value="Unplaced"/>
</dbReference>
<organism evidence="1 2">
    <name type="scientific">Panagrolaimus sp. JU765</name>
    <dbReference type="NCBI Taxonomy" id="591449"/>
    <lineage>
        <taxon>Eukaryota</taxon>
        <taxon>Metazoa</taxon>
        <taxon>Ecdysozoa</taxon>
        <taxon>Nematoda</taxon>
        <taxon>Chromadorea</taxon>
        <taxon>Rhabditida</taxon>
        <taxon>Tylenchina</taxon>
        <taxon>Panagrolaimomorpha</taxon>
        <taxon>Panagrolaimoidea</taxon>
        <taxon>Panagrolaimidae</taxon>
        <taxon>Panagrolaimus</taxon>
    </lineage>
</organism>
<protein>
    <submittedName>
        <fullName evidence="2">Uncharacterized protein</fullName>
    </submittedName>
</protein>
<accession>A0AC34R238</accession>
<proteinExistence type="predicted"/>
<dbReference type="WBParaSite" id="JU765_v2.g2851.t1">
    <property type="protein sequence ID" value="JU765_v2.g2851.t1"/>
    <property type="gene ID" value="JU765_v2.g2851"/>
</dbReference>
<sequence length="154" mass="17727">MDYVFPAWIQQSNSNGNYKMYNANQPRQLPRRRGGLKSFELDPPITEIGSIEAHLTGKSIKMAGHSIKAIYSSPALRCVQTAQILLEEIDNPDLKINVEYGLFDLFSFYESCPMFLSYTEMVQAGFSVSRTTKPIMTKEKFVKDFFNETKHDYY</sequence>
<name>A0AC34R238_9BILA</name>